<sequence>MQLGLREPGLRPEDIDAAVEAALPEDEGLDWKMQLPFAGSPKGEALEAKSLELAKDVAAMANGVGGVIVFGVQEARTDVPMAVVDIAGEEEVHEQQMRRVISSRTYPPVGGTQFAWIRWEDGSTVLALHVPASPDAPHLVRPPRNQQDQGWFQAPWRNGSHTQFMSERQIENAYRVREQRRREHAASARERFENFVVAVGAHDESNWPVEDLDPLLQGDVPPLWVVLAAVPVLPRPDQLDFDEETTRNAADTLQGVMPAQASDRFSHRSAATARPAGIGALGAVSYEQPRRGLRLFHWTYRPTRGWNQGTRVEFHRDGGVVLGVSRCGVFEGAQEDPTTGYVSSADVEHIVWELAWILTHAVEQGELRGEILVRLGTSRPAQGIRANYHFENRYQPLREDDRVPGLRAVEGVVVTDQGRAELVASLWSVLDDFLSQRATGPRMSPDDVVQGFPDGW</sequence>
<comment type="caution">
    <text evidence="2">The sequence shown here is derived from an EMBL/GenBank/DDBJ whole genome shotgun (WGS) entry which is preliminary data.</text>
</comment>
<accession>A0AAX0VKP0</accession>
<organism evidence="2 3">
    <name type="scientific">Micrococcus luteus</name>
    <name type="common">Micrococcus lysodeikticus</name>
    <dbReference type="NCBI Taxonomy" id="1270"/>
    <lineage>
        <taxon>Bacteria</taxon>
        <taxon>Bacillati</taxon>
        <taxon>Actinomycetota</taxon>
        <taxon>Actinomycetes</taxon>
        <taxon>Micrococcales</taxon>
        <taxon>Micrococcaceae</taxon>
        <taxon>Micrococcus</taxon>
    </lineage>
</organism>
<dbReference type="EMBL" id="PKJT01000005">
    <property type="protein sequence ID" value="PKZ81995.1"/>
    <property type="molecule type" value="Genomic_DNA"/>
</dbReference>
<evidence type="ECO:0000313" key="3">
    <source>
        <dbReference type="Proteomes" id="UP000234847"/>
    </source>
</evidence>
<dbReference type="Pfam" id="PF04326">
    <property type="entry name" value="SLFN_AlbA_2"/>
    <property type="match status" value="1"/>
</dbReference>
<proteinExistence type="predicted"/>
<feature type="domain" description="Schlafen AlbA-2" evidence="1">
    <location>
        <begin position="26"/>
        <end position="163"/>
    </location>
</feature>
<dbReference type="Gene3D" id="3.30.950.30">
    <property type="entry name" value="Schlafen, AAA domain"/>
    <property type="match status" value="1"/>
</dbReference>
<dbReference type="InterPro" id="IPR038461">
    <property type="entry name" value="Schlafen_AlbA_2_dom_sf"/>
</dbReference>
<evidence type="ECO:0000313" key="2">
    <source>
        <dbReference type="EMBL" id="PKZ81995.1"/>
    </source>
</evidence>
<gene>
    <name evidence="2" type="ORF">CYJ95_07275</name>
</gene>
<protein>
    <recommendedName>
        <fullName evidence="1">Schlafen AlbA-2 domain-containing protein</fullName>
    </recommendedName>
</protein>
<evidence type="ECO:0000259" key="1">
    <source>
        <dbReference type="Pfam" id="PF04326"/>
    </source>
</evidence>
<dbReference type="Proteomes" id="UP000234847">
    <property type="component" value="Unassembled WGS sequence"/>
</dbReference>
<reference evidence="2 3" key="1">
    <citation type="submission" date="2017-12" db="EMBL/GenBank/DDBJ databases">
        <title>Phylogenetic diversity of female urinary microbiome.</title>
        <authorList>
            <person name="Thomas-White K."/>
            <person name="Wolfe A.J."/>
        </authorList>
    </citation>
    <scope>NUCLEOTIDE SEQUENCE [LARGE SCALE GENOMIC DNA]</scope>
    <source>
        <strain evidence="2 3">UMB0038</strain>
    </source>
</reference>
<dbReference type="InterPro" id="IPR007421">
    <property type="entry name" value="Schlafen_AlbA_2_dom"/>
</dbReference>
<dbReference type="AlphaFoldDB" id="A0AAX0VKP0"/>
<name>A0AAX0VKP0_MICLU</name>